<keyword evidence="1 2" id="KW-0175">Coiled coil</keyword>
<feature type="coiled-coil region" evidence="2">
    <location>
        <begin position="343"/>
        <end position="514"/>
    </location>
</feature>
<protein>
    <recommendedName>
        <fullName evidence="3">NAB domain-containing protein</fullName>
    </recommendedName>
</protein>
<feature type="domain" description="NAB" evidence="3">
    <location>
        <begin position="1"/>
        <end position="73"/>
    </location>
</feature>
<proteinExistence type="predicted"/>
<evidence type="ECO:0000256" key="2">
    <source>
        <dbReference type="SAM" id="Coils"/>
    </source>
</evidence>
<feature type="coiled-coil region" evidence="2">
    <location>
        <begin position="164"/>
        <end position="223"/>
    </location>
</feature>
<dbReference type="OrthoDB" id="10255522at2759"/>
<dbReference type="InterPro" id="IPR011684">
    <property type="entry name" value="NAB"/>
</dbReference>
<dbReference type="GO" id="GO:0005200">
    <property type="term" value="F:structural constituent of cytoskeleton"/>
    <property type="evidence" value="ECO:0007669"/>
    <property type="project" value="TreeGrafter"/>
</dbReference>
<comment type="caution">
    <text evidence="4">The sequence shown here is derived from an EMBL/GenBank/DDBJ whole genome shotgun (WGS) entry which is preliminary data.</text>
</comment>
<feature type="coiled-coil region" evidence="2">
    <location>
        <begin position="270"/>
        <end position="314"/>
    </location>
</feature>
<dbReference type="GO" id="GO:0005856">
    <property type="term" value="C:cytoskeleton"/>
    <property type="evidence" value="ECO:0007669"/>
    <property type="project" value="TreeGrafter"/>
</dbReference>
<dbReference type="PROSITE" id="PS51774">
    <property type="entry name" value="NAB"/>
    <property type="match status" value="1"/>
</dbReference>
<evidence type="ECO:0000256" key="1">
    <source>
        <dbReference type="ARBA" id="ARBA00023054"/>
    </source>
</evidence>
<keyword evidence="5" id="KW-1185">Reference proteome</keyword>
<gene>
    <name evidence="4" type="ORF">F3Y22_tig00110602pilonHSYRG00200</name>
</gene>
<feature type="coiled-coil region" evidence="2">
    <location>
        <begin position="541"/>
        <end position="795"/>
    </location>
</feature>
<name>A0A6A3A1G0_HIBSY</name>
<dbReference type="PANTHER" id="PTHR47357:SF4">
    <property type="entry name" value="MYOSIN HEAVY CHAIN-LIKE PROTEIN"/>
    <property type="match status" value="1"/>
</dbReference>
<dbReference type="EMBL" id="VEPZ02001047">
    <property type="protein sequence ID" value="KAE8698124.1"/>
    <property type="molecule type" value="Genomic_DNA"/>
</dbReference>
<feature type="coiled-coil region" evidence="2">
    <location>
        <begin position="819"/>
        <end position="1086"/>
    </location>
</feature>
<feature type="coiled-coil region" evidence="2">
    <location>
        <begin position="1112"/>
        <end position="1174"/>
    </location>
</feature>
<dbReference type="AlphaFoldDB" id="A0A6A3A1G0"/>
<sequence length="1218" mass="139377">MTSEDFHEVQKPEEMEQVEVTKTDVEKKVERILMLIKRKSKGEEEPELAVLIEDFHEQYRSLYSQYEQLKRESSKKVFDWEGLESHSSNASGSDSEYHLSTDIKPTADAEFNKDGSLLGRMTGNIQEELERALTKVADPSHQLVSKTEEKEDLASDHLAAVSKIQEIEIVNRDLRREVDEKEKRLASSESEHKGRVIELEEKLIGLKNEVESHQLEKLHLEAQLDGKTAECKLHGETIKALYRQISELGDEVSKFMKQIEDSDNNLTSKLEDSMAQIINLKVEVDNLYDQTYEVDVLKQELDSVRNQKIESETLLERKSKETSQYLIQVKTLKDELARTSGVEQILVEEKEGLQMQVLELESEVDVLRKQKTKLEDNERSNVREINQLRDEKGRLNAKVLELESLFQQKELEISAIQEDYESKRLEETAQTMTLNAEIELLKQKLEFMKMEKSSLEAQIADQKRIMKEREENANNTLESNSKLVRRLSAGNFNINVLERKMEDLAEEFRKKTEDNIRILYQRIMVAEKIHYDNKDTSKIIKEKLEQENEALTWKLKASEAKLRKMRDSLEAGKKEWTESNSKLKQENGVLARKLASCEAELKKLRDPTESMKIAVTGLNSRLELENEVLKNKLANCEGELKKLRDSMDVGKESFGESNSRLEQENGALKEKLASCEAELRKTRSSIKAGKNALAESNARLELENKKLRRQLASCEADLRMLMDSTEASQNALTESNSRLEHTNRELNEKLATCEADLRMLRDSTEASQNALTESNLRLEHANRELNEKLATCEVEICKLKDTIDAEALNESNSRLVQVNEALAEKLASSEADLRKVRESNRELNEKLATCEAEPCMLKDLNESNSRLEQANEALGEKLASSEVELRKVRESNRELNEKLASCEAELCKLKDLNESNSRLEQTFEALGEKLANSEAELRKVRESNRELNEKVALCESELCMLKDLNESNSRLEQVNEALGEKLANSKAELRKVRESNRELNEKLATCEAELCKLKDSSESNSRLVQANEALGEKLASSEAELRKVRESTEIWKNALTESNSRLRLQIGELEEKLATSEAELSNLRDALNESISSVDENSDTGISNVEDHLVSMNDMNTMLAEISKENELLKEKVSSLEAKLSEEGEEKMKLLEAIAELEARVKASEKITKEKDEELLGREEEKRVAIRELCQLIDYHRGRYDELKEMINSYTAITMKKT</sequence>
<organism evidence="4 5">
    <name type="scientific">Hibiscus syriacus</name>
    <name type="common">Rose of Sharon</name>
    <dbReference type="NCBI Taxonomy" id="106335"/>
    <lineage>
        <taxon>Eukaryota</taxon>
        <taxon>Viridiplantae</taxon>
        <taxon>Streptophyta</taxon>
        <taxon>Embryophyta</taxon>
        <taxon>Tracheophyta</taxon>
        <taxon>Spermatophyta</taxon>
        <taxon>Magnoliopsida</taxon>
        <taxon>eudicotyledons</taxon>
        <taxon>Gunneridae</taxon>
        <taxon>Pentapetalae</taxon>
        <taxon>rosids</taxon>
        <taxon>malvids</taxon>
        <taxon>Malvales</taxon>
        <taxon>Malvaceae</taxon>
        <taxon>Malvoideae</taxon>
        <taxon>Hibiscus</taxon>
    </lineage>
</organism>
<evidence type="ECO:0000259" key="3">
    <source>
        <dbReference type="PROSITE" id="PS51774"/>
    </source>
</evidence>
<reference evidence="4" key="1">
    <citation type="submission" date="2019-09" db="EMBL/GenBank/DDBJ databases">
        <title>Draft genome information of white flower Hibiscus syriacus.</title>
        <authorList>
            <person name="Kim Y.-M."/>
        </authorList>
    </citation>
    <scope>NUCLEOTIDE SEQUENCE [LARGE SCALE GENOMIC DNA]</scope>
    <source>
        <strain evidence="4">YM2019G1</strain>
    </source>
</reference>
<dbReference type="Proteomes" id="UP000436088">
    <property type="component" value="Unassembled WGS sequence"/>
</dbReference>
<evidence type="ECO:0000313" key="5">
    <source>
        <dbReference type="Proteomes" id="UP000436088"/>
    </source>
</evidence>
<dbReference type="GO" id="GO:0003779">
    <property type="term" value="F:actin binding"/>
    <property type="evidence" value="ECO:0007669"/>
    <property type="project" value="InterPro"/>
</dbReference>
<dbReference type="PANTHER" id="PTHR47357">
    <property type="entry name" value="COP1-INTERACTIVE PROTEIN 1"/>
    <property type="match status" value="1"/>
</dbReference>
<evidence type="ECO:0000313" key="4">
    <source>
        <dbReference type="EMBL" id="KAE8698124.1"/>
    </source>
</evidence>
<accession>A0A6A3A1G0</accession>